<evidence type="ECO:0000256" key="6">
    <source>
        <dbReference type="ARBA" id="ARBA00022676"/>
    </source>
</evidence>
<dbReference type="Proteomes" id="UP000001235">
    <property type="component" value="Chromosome"/>
</dbReference>
<dbReference type="GO" id="GO:0043169">
    <property type="term" value="F:cation binding"/>
    <property type="evidence" value="ECO:0007669"/>
    <property type="project" value="InterPro"/>
</dbReference>
<comment type="function">
    <text evidence="2 10">Catalyzes the formation of the alpha-1,6-glucosidic linkages in glycogen by scission of a 1,4-alpha-linked oligosaccharide from growing alpha-1,4-glucan chains and the subsequent attachment of the oligosaccharide to the alpha-1,6 position.</text>
</comment>
<dbReference type="SUPFAM" id="SSF51445">
    <property type="entry name" value="(Trans)glycosidases"/>
    <property type="match status" value="1"/>
</dbReference>
<dbReference type="NCBIfam" id="TIGR01515">
    <property type="entry name" value="branching_enzym"/>
    <property type="match status" value="1"/>
</dbReference>
<dbReference type="GO" id="GO:0004553">
    <property type="term" value="F:hydrolase activity, hydrolyzing O-glycosyl compounds"/>
    <property type="evidence" value="ECO:0007669"/>
    <property type="project" value="InterPro"/>
</dbReference>
<evidence type="ECO:0000256" key="2">
    <source>
        <dbReference type="ARBA" id="ARBA00002953"/>
    </source>
</evidence>
<feature type="active site" description="Nucleophile" evidence="10 11">
    <location>
        <position position="396"/>
    </location>
</feature>
<dbReference type="SUPFAM" id="SSF81296">
    <property type="entry name" value="E set domains"/>
    <property type="match status" value="1"/>
</dbReference>
<evidence type="ECO:0000256" key="10">
    <source>
        <dbReference type="HAMAP-Rule" id="MF_00685"/>
    </source>
</evidence>
<gene>
    <name evidence="10" type="primary">glgB</name>
    <name evidence="13" type="ordered locus">Galf_1367</name>
</gene>
<feature type="active site" description="Proton donor" evidence="10 11">
    <location>
        <position position="449"/>
    </location>
</feature>
<dbReference type="Pfam" id="PF02806">
    <property type="entry name" value="Alpha-amylase_C"/>
    <property type="match status" value="1"/>
</dbReference>
<dbReference type="CDD" id="cd11322">
    <property type="entry name" value="AmyAc_Glg_BE"/>
    <property type="match status" value="1"/>
</dbReference>
<evidence type="ECO:0000256" key="1">
    <source>
        <dbReference type="ARBA" id="ARBA00000826"/>
    </source>
</evidence>
<dbReference type="eggNOG" id="COG0296">
    <property type="taxonomic scope" value="Bacteria"/>
</dbReference>
<dbReference type="NCBIfam" id="NF008967">
    <property type="entry name" value="PRK12313.1"/>
    <property type="match status" value="1"/>
</dbReference>
<evidence type="ECO:0000256" key="11">
    <source>
        <dbReference type="PIRSR" id="PIRSR000463-1"/>
    </source>
</evidence>
<dbReference type="OrthoDB" id="9800174at2"/>
<dbReference type="InterPro" id="IPR017853">
    <property type="entry name" value="GH"/>
</dbReference>
<dbReference type="GO" id="GO:0005978">
    <property type="term" value="P:glycogen biosynthetic process"/>
    <property type="evidence" value="ECO:0007669"/>
    <property type="project" value="UniProtKB-UniRule"/>
</dbReference>
<dbReference type="NCBIfam" id="NF003811">
    <property type="entry name" value="PRK05402.1"/>
    <property type="match status" value="1"/>
</dbReference>
<dbReference type="CAZy" id="GH13">
    <property type="family name" value="Glycoside Hydrolase Family 13"/>
</dbReference>
<dbReference type="Gene3D" id="2.60.40.1180">
    <property type="entry name" value="Golgi alpha-mannosidase II"/>
    <property type="match status" value="1"/>
</dbReference>
<dbReference type="PIRSF" id="PIRSF000463">
    <property type="entry name" value="GlgB"/>
    <property type="match status" value="1"/>
</dbReference>
<proteinExistence type="inferred from homology"/>
<dbReference type="SUPFAM" id="SSF51011">
    <property type="entry name" value="Glycosyl hydrolase domain"/>
    <property type="match status" value="1"/>
</dbReference>
<dbReference type="UniPathway" id="UPA00164"/>
<keyword evidence="7 10" id="KW-0808">Transferase</keyword>
<comment type="pathway">
    <text evidence="3 10">Glycan biosynthesis; glycogen biosynthesis.</text>
</comment>
<dbReference type="STRING" id="395494.Galf_1367"/>
<dbReference type="Gene3D" id="2.60.40.10">
    <property type="entry name" value="Immunoglobulins"/>
    <property type="match status" value="1"/>
</dbReference>
<dbReference type="InterPro" id="IPR014756">
    <property type="entry name" value="Ig_E-set"/>
</dbReference>
<evidence type="ECO:0000256" key="8">
    <source>
        <dbReference type="ARBA" id="ARBA00023056"/>
    </source>
</evidence>
<dbReference type="CDD" id="cd02855">
    <property type="entry name" value="E_set_GBE_prok_N"/>
    <property type="match status" value="1"/>
</dbReference>
<protein>
    <recommendedName>
        <fullName evidence="10">1,4-alpha-glucan branching enzyme GlgB</fullName>
        <ecNumber evidence="10">2.4.1.18</ecNumber>
    </recommendedName>
    <alternativeName>
        <fullName evidence="10">1,4-alpha-D-glucan:1,4-alpha-D-glucan 6-glucosyl-transferase</fullName>
    </alternativeName>
    <alternativeName>
        <fullName evidence="10">Alpha-(1-&gt;4)-glucan branching enzyme</fullName>
    </alternativeName>
    <alternativeName>
        <fullName evidence="10">Glycogen branching enzyme</fullName>
        <shortName evidence="10">BE</shortName>
    </alternativeName>
</protein>
<dbReference type="HOGENOM" id="CLU_004245_3_2_4"/>
<dbReference type="PANTHER" id="PTHR43651:SF3">
    <property type="entry name" value="1,4-ALPHA-GLUCAN-BRANCHING ENZYME"/>
    <property type="match status" value="1"/>
</dbReference>
<comment type="catalytic activity">
    <reaction evidence="1 10">
        <text>Transfers a segment of a (1-&gt;4)-alpha-D-glucan chain to a primary hydroxy group in a similar glucan chain.</text>
        <dbReference type="EC" id="2.4.1.18"/>
    </reaction>
</comment>
<dbReference type="InterPro" id="IPR006407">
    <property type="entry name" value="GlgB"/>
</dbReference>
<keyword evidence="8 10" id="KW-0320">Glycogen biosynthesis</keyword>
<comment type="subunit">
    <text evidence="10">Monomer.</text>
</comment>
<comment type="similarity">
    <text evidence="4 10">Belongs to the glycosyl hydrolase 13 family. GlgB subfamily.</text>
</comment>
<dbReference type="Pfam" id="PF02922">
    <property type="entry name" value="CBM_48"/>
    <property type="match status" value="1"/>
</dbReference>
<dbReference type="HAMAP" id="MF_00685">
    <property type="entry name" value="GlgB"/>
    <property type="match status" value="1"/>
</dbReference>
<dbReference type="InterPro" id="IPR013783">
    <property type="entry name" value="Ig-like_fold"/>
</dbReference>
<dbReference type="InterPro" id="IPR013780">
    <property type="entry name" value="Glyco_hydro_b"/>
</dbReference>
<dbReference type="InterPro" id="IPR004193">
    <property type="entry name" value="Glyco_hydro_13_N"/>
</dbReference>
<reference evidence="13 14" key="1">
    <citation type="submission" date="2010-08" db="EMBL/GenBank/DDBJ databases">
        <title>Complete sequence of Gallionella capsiferriformans ES-2.</title>
        <authorList>
            <consortium name="US DOE Joint Genome Institute"/>
            <person name="Lucas S."/>
            <person name="Copeland A."/>
            <person name="Lapidus A."/>
            <person name="Cheng J.-F."/>
            <person name="Bruce D."/>
            <person name="Goodwin L."/>
            <person name="Pitluck S."/>
            <person name="Chertkov O."/>
            <person name="Davenport K.W."/>
            <person name="Detter J.C."/>
            <person name="Han C."/>
            <person name="Tapia R."/>
            <person name="Land M."/>
            <person name="Hauser L."/>
            <person name="Chang Y.-J."/>
            <person name="Jeffries C."/>
            <person name="Kyrpides N."/>
            <person name="Ivanova N."/>
            <person name="Mikhailova N."/>
            <person name="Shelobolina E.S."/>
            <person name="Picardal F."/>
            <person name="Roden E."/>
            <person name="Emerson D."/>
            <person name="Woyke T."/>
        </authorList>
    </citation>
    <scope>NUCLEOTIDE SEQUENCE [LARGE SCALE GENOMIC DNA]</scope>
    <source>
        <strain evidence="13 14">ES-2</strain>
    </source>
</reference>
<dbReference type="FunFam" id="3.20.20.80:FF:000003">
    <property type="entry name" value="1,4-alpha-glucan branching enzyme GlgB"/>
    <property type="match status" value="1"/>
</dbReference>
<dbReference type="InterPro" id="IPR037439">
    <property type="entry name" value="Branching_enzy"/>
</dbReference>
<dbReference type="Pfam" id="PF22019">
    <property type="entry name" value="GlgB_N"/>
    <property type="match status" value="1"/>
</dbReference>
<dbReference type="GO" id="GO:0003844">
    <property type="term" value="F:1,4-alpha-glucan branching enzyme activity"/>
    <property type="evidence" value="ECO:0007669"/>
    <property type="project" value="UniProtKB-UniRule"/>
</dbReference>
<evidence type="ECO:0000256" key="5">
    <source>
        <dbReference type="ARBA" id="ARBA00022600"/>
    </source>
</evidence>
<sequence>MLIESLLQARLHDPFALLGLHRDGAEWVIRYYEPHATQVTLIYTQEEFTKIHSDGLFEWRGLCEPKLPYRLKVSEGLTSRDIYDPYQFPSDISAQDLHLFGEGKLRQGYRMLGSHPVQISGVTGVRFAVWAPNAERVSVVGEFNNWDGRMYPMRLHGSSGVWEIFIPEIKQHALYRYEIRNRDTGNILTKTDPYAQGFELRPGTAALAAPANSHSWQDDAWMAKRGQWDWLHAAVNIYEVHPGSWKRHPDGRFYSYSELARDLVPYVKNMGYTHIEFMPVTEHPLDESWGYQCTGYFAPSSRFGSPDELRQLIDACHQADIGVILDWVPAHFPQDSWALARFDGTALFEHEDPRLGFHQDWGTHIFNFGRNEVKTFLLSSAHYWLSEFHFDGLRVDAVASMLYLDYSRKAGEWIPNKYGGRENLDAVEFLREMNIMVHEEFPGALTMAEESTAWPGVSRPVYLGGLGFSMKWNMGWMNDTLGYFEHESVHRRYHHNQLTFGQIYAYSENFIMPFSHDEVVHGKGSLLSKMPGDAWQKFANLRLLLTYQMTSPGKKLNFMGNEIAQGREWQSKWELEWWQLGEELHRGMQNLTHDLNKLYSSLPALHELDFESAGFSWIDCNDAEKSVLSFQRSARNGSSVVVALNLTPLPRQHYRIGLPALVEYREVLNSDSAYYAGSNLGNAGLITAEAIPWMGLPYSAEISLPPLAGVILVPEA</sequence>
<keyword evidence="5 10" id="KW-0321">Glycogen metabolism</keyword>
<dbReference type="KEGG" id="gca:Galf_1367"/>
<dbReference type="RefSeq" id="WP_013293332.1">
    <property type="nucleotide sequence ID" value="NC_014394.1"/>
</dbReference>
<dbReference type="FunFam" id="2.60.40.10:FF:000169">
    <property type="entry name" value="1,4-alpha-glucan branching enzyme GlgB"/>
    <property type="match status" value="1"/>
</dbReference>
<evidence type="ECO:0000256" key="4">
    <source>
        <dbReference type="ARBA" id="ARBA00009000"/>
    </source>
</evidence>
<evidence type="ECO:0000256" key="3">
    <source>
        <dbReference type="ARBA" id="ARBA00004964"/>
    </source>
</evidence>
<accession>D9SFU6</accession>
<evidence type="ECO:0000313" key="13">
    <source>
        <dbReference type="EMBL" id="ADL55393.1"/>
    </source>
</evidence>
<dbReference type="EC" id="2.4.1.18" evidence="10"/>
<dbReference type="Pfam" id="PF00128">
    <property type="entry name" value="Alpha-amylase"/>
    <property type="match status" value="1"/>
</dbReference>
<keyword evidence="14" id="KW-1185">Reference proteome</keyword>
<dbReference type="InterPro" id="IPR006048">
    <property type="entry name" value="A-amylase/branching_C"/>
</dbReference>
<organism evidence="13 14">
    <name type="scientific">Gallionella capsiferriformans (strain ES-2)</name>
    <name type="common">Gallionella ferruginea capsiferriformans (strain ES-2)</name>
    <dbReference type="NCBI Taxonomy" id="395494"/>
    <lineage>
        <taxon>Bacteria</taxon>
        <taxon>Pseudomonadati</taxon>
        <taxon>Pseudomonadota</taxon>
        <taxon>Betaproteobacteria</taxon>
        <taxon>Nitrosomonadales</taxon>
        <taxon>Gallionellaceae</taxon>
        <taxon>Gallionella</taxon>
    </lineage>
</organism>
<dbReference type="PANTHER" id="PTHR43651">
    <property type="entry name" value="1,4-ALPHA-GLUCAN-BRANCHING ENZYME"/>
    <property type="match status" value="1"/>
</dbReference>
<name>D9SFU6_GALCS</name>
<evidence type="ECO:0000259" key="12">
    <source>
        <dbReference type="SMART" id="SM00642"/>
    </source>
</evidence>
<keyword evidence="9 10" id="KW-0119">Carbohydrate metabolism</keyword>
<keyword evidence="6 10" id="KW-0328">Glycosyltransferase</keyword>
<evidence type="ECO:0000256" key="7">
    <source>
        <dbReference type="ARBA" id="ARBA00022679"/>
    </source>
</evidence>
<evidence type="ECO:0000256" key="9">
    <source>
        <dbReference type="ARBA" id="ARBA00023277"/>
    </source>
</evidence>
<dbReference type="InterPro" id="IPR006047">
    <property type="entry name" value="GH13_cat_dom"/>
</dbReference>
<dbReference type="CAZy" id="CBM48">
    <property type="family name" value="Carbohydrate-Binding Module Family 48"/>
</dbReference>
<dbReference type="EMBL" id="CP002159">
    <property type="protein sequence ID" value="ADL55393.1"/>
    <property type="molecule type" value="Genomic_DNA"/>
</dbReference>
<dbReference type="Gene3D" id="3.20.20.80">
    <property type="entry name" value="Glycosidases"/>
    <property type="match status" value="1"/>
</dbReference>
<dbReference type="SMR" id="D9SFU6"/>
<dbReference type="FunFam" id="2.60.40.1180:FF:000002">
    <property type="entry name" value="1,4-alpha-glucan branching enzyme GlgB"/>
    <property type="match status" value="1"/>
</dbReference>
<evidence type="ECO:0000313" key="14">
    <source>
        <dbReference type="Proteomes" id="UP000001235"/>
    </source>
</evidence>
<dbReference type="SMART" id="SM00642">
    <property type="entry name" value="Aamy"/>
    <property type="match status" value="1"/>
</dbReference>
<dbReference type="AlphaFoldDB" id="D9SFU6"/>
<dbReference type="InterPro" id="IPR044143">
    <property type="entry name" value="GlgB_N_E_set_prok"/>
</dbReference>
<feature type="domain" description="Glycosyl hydrolase family 13 catalytic" evidence="12">
    <location>
        <begin position="239"/>
        <end position="606"/>
    </location>
</feature>
<dbReference type="InterPro" id="IPR054169">
    <property type="entry name" value="GlgB_N"/>
</dbReference>
<dbReference type="GO" id="GO:0005829">
    <property type="term" value="C:cytosol"/>
    <property type="evidence" value="ECO:0007669"/>
    <property type="project" value="TreeGrafter"/>
</dbReference>